<dbReference type="SUPFAM" id="SSF56672">
    <property type="entry name" value="DNA/RNA polymerases"/>
    <property type="match status" value="1"/>
</dbReference>
<dbReference type="PANTHER" id="PTHR11439">
    <property type="entry name" value="GAG-POL-RELATED RETROTRANSPOSON"/>
    <property type="match status" value="1"/>
</dbReference>
<dbReference type="SUPFAM" id="SSF53098">
    <property type="entry name" value="Ribonuclease H-like"/>
    <property type="match status" value="1"/>
</dbReference>
<dbReference type="PROSITE" id="PS50994">
    <property type="entry name" value="INTEGRASE"/>
    <property type="match status" value="1"/>
</dbReference>
<evidence type="ECO:0000256" key="1">
    <source>
        <dbReference type="SAM" id="MobiDB-lite"/>
    </source>
</evidence>
<dbReference type="InterPro" id="IPR012337">
    <property type="entry name" value="RNaseH-like_sf"/>
</dbReference>
<accession>A0AAD8RWT2</accession>
<organism evidence="3 4">
    <name type="scientific">Lolium multiflorum</name>
    <name type="common">Italian ryegrass</name>
    <name type="synonym">Lolium perenne subsp. multiflorum</name>
    <dbReference type="NCBI Taxonomy" id="4521"/>
    <lineage>
        <taxon>Eukaryota</taxon>
        <taxon>Viridiplantae</taxon>
        <taxon>Streptophyta</taxon>
        <taxon>Embryophyta</taxon>
        <taxon>Tracheophyta</taxon>
        <taxon>Spermatophyta</taxon>
        <taxon>Magnoliopsida</taxon>
        <taxon>Liliopsida</taxon>
        <taxon>Poales</taxon>
        <taxon>Poaceae</taxon>
        <taxon>BOP clade</taxon>
        <taxon>Pooideae</taxon>
        <taxon>Poodae</taxon>
        <taxon>Poeae</taxon>
        <taxon>Poeae Chloroplast Group 2 (Poeae type)</taxon>
        <taxon>Loliodinae</taxon>
        <taxon>Loliinae</taxon>
        <taxon>Lolium</taxon>
    </lineage>
</organism>
<dbReference type="PROSITE" id="PS51257">
    <property type="entry name" value="PROKAR_LIPOPROTEIN"/>
    <property type="match status" value="1"/>
</dbReference>
<dbReference type="GO" id="GO:0003676">
    <property type="term" value="F:nucleic acid binding"/>
    <property type="evidence" value="ECO:0007669"/>
    <property type="project" value="InterPro"/>
</dbReference>
<proteinExistence type="predicted"/>
<dbReference type="InterPro" id="IPR036397">
    <property type="entry name" value="RNaseH_sf"/>
</dbReference>
<evidence type="ECO:0000313" key="4">
    <source>
        <dbReference type="Proteomes" id="UP001231189"/>
    </source>
</evidence>
<feature type="domain" description="Integrase catalytic" evidence="2">
    <location>
        <begin position="318"/>
        <end position="463"/>
    </location>
</feature>
<feature type="region of interest" description="Disordered" evidence="1">
    <location>
        <begin position="1"/>
        <end position="25"/>
    </location>
</feature>
<evidence type="ECO:0000259" key="2">
    <source>
        <dbReference type="PROSITE" id="PS50994"/>
    </source>
</evidence>
<keyword evidence="4" id="KW-1185">Reference proteome</keyword>
<dbReference type="GO" id="GO:0015074">
    <property type="term" value="P:DNA integration"/>
    <property type="evidence" value="ECO:0007669"/>
    <property type="project" value="InterPro"/>
</dbReference>
<comment type="caution">
    <text evidence="3">The sequence shown here is derived from an EMBL/GenBank/DDBJ whole genome shotgun (WGS) entry which is preliminary data.</text>
</comment>
<protein>
    <recommendedName>
        <fullName evidence="2">Integrase catalytic domain-containing protein</fullName>
    </recommendedName>
</protein>
<dbReference type="Pfam" id="PF07727">
    <property type="entry name" value="RVT_2"/>
    <property type="match status" value="1"/>
</dbReference>
<name>A0AAD8RWT2_LOLMU</name>
<dbReference type="InterPro" id="IPR043502">
    <property type="entry name" value="DNA/RNA_pol_sf"/>
</dbReference>
<sequence>MGSSPRRFTCSSRPVSPAPSTPTTFSSCTRPYGLRQAPRAWNAKIDDCLKSLAFELCPLEHTLYRRGGCDNFLMIITGSDVDAIAKFKEQMHGMFRIRDLGLLSYYLGIEVEQRDDHITLSQASYALKILEAEGMQDCNLYHTPMDTRLKVGKNNGGDAMDGTKYRSVIGSLRYLVNTRPGLAFAVGFASRFIDAPGVHHWALVNQILRYLKGTVRYGCRYGSGSAQNIIGYSDSDHADDVDDRKSTSGVIFFFGSSIITWGSQKQKIVAQSSCEAEYIAAATAASQAVWLRRLLGAVLGKEPDRVKLCMDNLSAIALCKNPIFHDRIKHIDTRYHYIRECVEEGKVEVVHVGTNDQMGDILTKALPRANETIVSIYLELISSSLSFLARSRFGPIVRGKFNSNDFAAFCDEHGIKHFTTAPYSPQQNGVVERRNQTVVEMARSLLKSMGMPAVFWGEAMKRA</sequence>
<dbReference type="CDD" id="cd09272">
    <property type="entry name" value="RNase_HI_RT_Ty1"/>
    <property type="match status" value="1"/>
</dbReference>
<dbReference type="InterPro" id="IPR013103">
    <property type="entry name" value="RVT_2"/>
</dbReference>
<dbReference type="Proteomes" id="UP001231189">
    <property type="component" value="Unassembled WGS sequence"/>
</dbReference>
<dbReference type="InterPro" id="IPR001584">
    <property type="entry name" value="Integrase_cat-core"/>
</dbReference>
<dbReference type="Gene3D" id="3.30.420.10">
    <property type="entry name" value="Ribonuclease H-like superfamily/Ribonuclease H"/>
    <property type="match status" value="1"/>
</dbReference>
<dbReference type="EMBL" id="JAUUTY010000005">
    <property type="protein sequence ID" value="KAK1631316.1"/>
    <property type="molecule type" value="Genomic_DNA"/>
</dbReference>
<evidence type="ECO:0000313" key="3">
    <source>
        <dbReference type="EMBL" id="KAK1631316.1"/>
    </source>
</evidence>
<dbReference type="AlphaFoldDB" id="A0AAD8RWT2"/>
<gene>
    <name evidence="3" type="ORF">QYE76_005631</name>
</gene>
<reference evidence="3" key="1">
    <citation type="submission" date="2023-07" db="EMBL/GenBank/DDBJ databases">
        <title>A chromosome-level genome assembly of Lolium multiflorum.</title>
        <authorList>
            <person name="Chen Y."/>
            <person name="Copetti D."/>
            <person name="Kolliker R."/>
            <person name="Studer B."/>
        </authorList>
    </citation>
    <scope>NUCLEOTIDE SEQUENCE</scope>
    <source>
        <strain evidence="3">02402/16</strain>
        <tissue evidence="3">Leaf</tissue>
    </source>
</reference>
<dbReference type="PANTHER" id="PTHR11439:SF515">
    <property type="entry name" value="GAG-POL POLYPROTEIN"/>
    <property type="match status" value="1"/>
</dbReference>